<dbReference type="EMBL" id="FQUI01000016">
    <property type="protein sequence ID" value="SHE81102.1"/>
    <property type="molecule type" value="Genomic_DNA"/>
</dbReference>
<organism evidence="1 2">
    <name type="scientific">Marinitoga hydrogenitolerans (strain DSM 16785 / JCM 12826 / AT1271)</name>
    <dbReference type="NCBI Taxonomy" id="1122195"/>
    <lineage>
        <taxon>Bacteria</taxon>
        <taxon>Thermotogati</taxon>
        <taxon>Thermotogota</taxon>
        <taxon>Thermotogae</taxon>
        <taxon>Petrotogales</taxon>
        <taxon>Petrotogaceae</taxon>
        <taxon>Marinitoga</taxon>
    </lineage>
</organism>
<gene>
    <name evidence="1" type="ORF">SAMN02745164_01189</name>
</gene>
<name>A0A1M4WJD4_MARH1</name>
<sequence length="431" mass="50874">MELISSYYKELLPDSEFIKKINSLDRRNDIKYYIYTGTKPDIKVHIKNTKLATFYPEFINGMGDGLVTVDSAKLNGVEFYTFDLPYNKLYSNNDVLKILQKNLSEGIQKVNIPNITDDVFPETKKEVLEKTVKEELKKEKISKIYEKPQNYKKKNLLKYTEQLLYLENINYGKIFNLSGNILISTNKGIYDLDGKNILKKNILGSLEYKNRLYITTNDGVYAIDNSSYEFIKIKNIDFDIHDNVFYLPEIRKYIYVDYKNGLATVFENKKIIADKTMFISLKVLNNDFYMILGNKILKRKNNKWETIVTKTGLEDILKKNIGYFTDYYSRAYYLYILTSDYKLLVFDTKNKKLQILGDSDVGKFKMLENNNKLWIFDKNYATYIDLKNKIFPGEYQAFNDFNIIDIIDYKTDSFLTLIKKDRGFELWIVQY</sequence>
<dbReference type="AlphaFoldDB" id="A0A1M4WJD4"/>
<dbReference type="STRING" id="1122195.SAMN02745164_01189"/>
<accession>A0A1M4WJD4</accession>
<keyword evidence="2" id="KW-1185">Reference proteome</keyword>
<reference evidence="1" key="1">
    <citation type="submission" date="2016-11" db="EMBL/GenBank/DDBJ databases">
        <authorList>
            <person name="Varghese N."/>
            <person name="Submissions S."/>
        </authorList>
    </citation>
    <scope>NUCLEOTIDE SEQUENCE [LARGE SCALE GENOMIC DNA]</scope>
    <source>
        <strain evidence="1">DSM 16785</strain>
    </source>
</reference>
<dbReference type="Proteomes" id="UP000184334">
    <property type="component" value="Unassembled WGS sequence"/>
</dbReference>
<evidence type="ECO:0000313" key="1">
    <source>
        <dbReference type="EMBL" id="SHE81102.1"/>
    </source>
</evidence>
<proteinExistence type="predicted"/>
<comment type="caution">
    <text evidence="1">The sequence shown here is derived from an EMBL/GenBank/DDBJ whole genome shotgun (WGS) entry which is preliminary data.</text>
</comment>
<dbReference type="OrthoDB" id="49376at2"/>
<evidence type="ECO:0000313" key="2">
    <source>
        <dbReference type="Proteomes" id="UP000184334"/>
    </source>
</evidence>
<protein>
    <submittedName>
        <fullName evidence="1">Uncharacterized protein</fullName>
    </submittedName>
</protein>
<dbReference type="RefSeq" id="WP_072864448.1">
    <property type="nucleotide sequence ID" value="NZ_FQUI01000016.1"/>
</dbReference>